<dbReference type="InterPro" id="IPR026634">
    <property type="entry name" value="TPST-like"/>
</dbReference>
<name>W4LQ35_ENTF1</name>
<comment type="caution">
    <text evidence="2">The sequence shown here is derived from an EMBL/GenBank/DDBJ whole genome shotgun (WGS) entry which is preliminary data.</text>
</comment>
<dbReference type="GO" id="GO:0008476">
    <property type="term" value="F:protein-tyrosine sulfotransferase activity"/>
    <property type="evidence" value="ECO:0007669"/>
    <property type="project" value="InterPro"/>
</dbReference>
<dbReference type="PATRIC" id="fig|1429438.4.peg.2445"/>
<protein>
    <recommendedName>
        <fullName evidence="4">Sulfotransferase</fullName>
    </recommendedName>
</protein>
<evidence type="ECO:0008006" key="4">
    <source>
        <dbReference type="Google" id="ProtNLM"/>
    </source>
</evidence>
<accession>W4LQ35</accession>
<dbReference type="EMBL" id="AZHW01000369">
    <property type="protein sequence ID" value="ETX00184.1"/>
    <property type="molecule type" value="Genomic_DNA"/>
</dbReference>
<sequence length="294" mass="33643">MEKNEVEMRRLFLVGCPRSGTTLLQSLLAAHSQVVSFSESHFYNTMTTSRLGLRRLGLASPRTRSKFSGFLNLIGHPEMQHYLPSFAISRRQYSRAFIAVLDTVARQQNKQVWLEKTPRHLHYIDDIRALVPECKFIHLVRNGEDVVASLYEVVNQHPDRWPSIPAGDAASCIDRCVNRWVQSIRLSLGYVGEPNHMMVRYEHLVEAPDEVVQELCEFMGIPFEPQMLEQYADHAASLVLPFETWKQSVTQAIASGREKKFDRLFDTQQRRDISARVAQMDLAALVSRSTPSTD</sequence>
<keyword evidence="3" id="KW-1185">Reference proteome</keyword>
<gene>
    <name evidence="2" type="ORF">ETSY1_12155</name>
</gene>
<organism evidence="2 3">
    <name type="scientific">Entotheonella factor</name>
    <dbReference type="NCBI Taxonomy" id="1429438"/>
    <lineage>
        <taxon>Bacteria</taxon>
        <taxon>Pseudomonadati</taxon>
        <taxon>Nitrospinota/Tectimicrobiota group</taxon>
        <taxon>Candidatus Tectimicrobiota</taxon>
        <taxon>Candidatus Entotheonellia</taxon>
        <taxon>Candidatus Entotheonellales</taxon>
        <taxon>Candidatus Entotheonellaceae</taxon>
        <taxon>Candidatus Entotheonella</taxon>
    </lineage>
</organism>
<dbReference type="InterPro" id="IPR027417">
    <property type="entry name" value="P-loop_NTPase"/>
</dbReference>
<dbReference type="Pfam" id="PF13469">
    <property type="entry name" value="Sulfotransfer_3"/>
    <property type="match status" value="1"/>
</dbReference>
<proteinExistence type="predicted"/>
<dbReference type="Gene3D" id="3.40.50.300">
    <property type="entry name" value="P-loop containing nucleotide triphosphate hydrolases"/>
    <property type="match status" value="1"/>
</dbReference>
<dbReference type="AlphaFoldDB" id="W4LQ35"/>
<dbReference type="Proteomes" id="UP000019141">
    <property type="component" value="Unassembled WGS sequence"/>
</dbReference>
<reference evidence="2 3" key="1">
    <citation type="journal article" date="2014" name="Nature">
        <title>An environmental bacterial taxon with a large and distinct metabolic repertoire.</title>
        <authorList>
            <person name="Wilson M.C."/>
            <person name="Mori T."/>
            <person name="Ruckert C."/>
            <person name="Uria A.R."/>
            <person name="Helf M.J."/>
            <person name="Takada K."/>
            <person name="Gernert C."/>
            <person name="Steffens U.A."/>
            <person name="Heycke N."/>
            <person name="Schmitt S."/>
            <person name="Rinke C."/>
            <person name="Helfrich E.J."/>
            <person name="Brachmann A.O."/>
            <person name="Gurgui C."/>
            <person name="Wakimoto T."/>
            <person name="Kracht M."/>
            <person name="Crusemann M."/>
            <person name="Hentschel U."/>
            <person name="Abe I."/>
            <person name="Matsunaga S."/>
            <person name="Kalinowski J."/>
            <person name="Takeyama H."/>
            <person name="Piel J."/>
        </authorList>
    </citation>
    <scope>NUCLEOTIDE SEQUENCE [LARGE SCALE GENOMIC DNA]</scope>
    <source>
        <strain evidence="3">TSY1</strain>
    </source>
</reference>
<evidence type="ECO:0000256" key="1">
    <source>
        <dbReference type="ARBA" id="ARBA00022679"/>
    </source>
</evidence>
<dbReference type="SUPFAM" id="SSF52540">
    <property type="entry name" value="P-loop containing nucleoside triphosphate hydrolases"/>
    <property type="match status" value="1"/>
</dbReference>
<evidence type="ECO:0000313" key="3">
    <source>
        <dbReference type="Proteomes" id="UP000019141"/>
    </source>
</evidence>
<dbReference type="PANTHER" id="PTHR12788:SF10">
    <property type="entry name" value="PROTEIN-TYROSINE SULFOTRANSFERASE"/>
    <property type="match status" value="1"/>
</dbReference>
<keyword evidence="1" id="KW-0808">Transferase</keyword>
<dbReference type="PANTHER" id="PTHR12788">
    <property type="entry name" value="PROTEIN-TYROSINE SULFOTRANSFERASE 2"/>
    <property type="match status" value="1"/>
</dbReference>
<dbReference type="HOGENOM" id="CLU_046916_1_2_7"/>
<evidence type="ECO:0000313" key="2">
    <source>
        <dbReference type="EMBL" id="ETX00184.1"/>
    </source>
</evidence>